<keyword evidence="4" id="KW-1185">Reference proteome</keyword>
<evidence type="ECO:0000256" key="1">
    <source>
        <dbReference type="SAM" id="Coils"/>
    </source>
</evidence>
<evidence type="ECO:0000313" key="4">
    <source>
        <dbReference type="Proteomes" id="UP000593567"/>
    </source>
</evidence>
<comment type="caution">
    <text evidence="3">The sequence shown here is derived from an EMBL/GenBank/DDBJ whole genome shotgun (WGS) entry which is preliminary data.</text>
</comment>
<protein>
    <submittedName>
        <fullName evidence="3">Uncharacterized protein</fullName>
    </submittedName>
</protein>
<feature type="compositionally biased region" description="Polar residues" evidence="2">
    <location>
        <begin position="1"/>
        <end position="21"/>
    </location>
</feature>
<gene>
    <name evidence="3" type="ORF">EB796_000905</name>
</gene>
<feature type="coiled-coil region" evidence="1">
    <location>
        <begin position="214"/>
        <end position="325"/>
    </location>
</feature>
<dbReference type="AlphaFoldDB" id="A0A7J7KRM2"/>
<sequence length="340" mass="38817">MSSAGDITTESESLPSCSHISSSDDENLPKNMFQHKKAPFFKSNLNDTFDRQIELKSLQAQLAQLELELSSERENTISFRKKLTQANKEKFEQAARFNEEACKLHTQNAALQAKIEQQSEFTEHLEFELDKNRKQLEKEQKAAGTRAVSNAHSIEQLEELLNDARAKISSLESQNEQNKRSMLVQVEQLKETIADRDRILRETVQEQQNVIAERNTLNEVIQQQQETIGEHRNQFTDLKIELDKVKEHLAEANARVKSLTVSEQDYREQLEVVQQNSKELSEAIEAEKTSHLESKFNSELVQLKINDLENSMQHQKVVNDGLQENVNTLSGQATGTGESV</sequence>
<dbReference type="Proteomes" id="UP000593567">
    <property type="component" value="Unassembled WGS sequence"/>
</dbReference>
<proteinExistence type="predicted"/>
<feature type="coiled-coil region" evidence="1">
    <location>
        <begin position="154"/>
        <end position="181"/>
    </location>
</feature>
<dbReference type="PANTHER" id="PTHR37476:SF1">
    <property type="entry name" value="COILED-COIL DOMAIN-CONTAINING PROTEIN 171"/>
    <property type="match status" value="1"/>
</dbReference>
<organism evidence="3 4">
    <name type="scientific">Bugula neritina</name>
    <name type="common">Brown bryozoan</name>
    <name type="synonym">Sertularia neritina</name>
    <dbReference type="NCBI Taxonomy" id="10212"/>
    <lineage>
        <taxon>Eukaryota</taxon>
        <taxon>Metazoa</taxon>
        <taxon>Spiralia</taxon>
        <taxon>Lophotrochozoa</taxon>
        <taxon>Bryozoa</taxon>
        <taxon>Gymnolaemata</taxon>
        <taxon>Cheilostomatida</taxon>
        <taxon>Flustrina</taxon>
        <taxon>Buguloidea</taxon>
        <taxon>Bugulidae</taxon>
        <taxon>Bugula</taxon>
    </lineage>
</organism>
<accession>A0A7J7KRM2</accession>
<dbReference type="EMBL" id="VXIV02000102">
    <property type="protein sequence ID" value="KAF6040789.1"/>
    <property type="molecule type" value="Genomic_DNA"/>
</dbReference>
<evidence type="ECO:0000256" key="2">
    <source>
        <dbReference type="SAM" id="MobiDB-lite"/>
    </source>
</evidence>
<reference evidence="3" key="1">
    <citation type="submission" date="2020-06" db="EMBL/GenBank/DDBJ databases">
        <title>Draft genome of Bugula neritina, a colonial animal packing powerful symbionts and potential medicines.</title>
        <authorList>
            <person name="Rayko M."/>
        </authorList>
    </citation>
    <scope>NUCLEOTIDE SEQUENCE [LARGE SCALE GENOMIC DNA]</scope>
    <source>
        <strain evidence="3">Kwan_BN1</strain>
    </source>
</reference>
<name>A0A7J7KRM2_BUGNE</name>
<dbReference type="OrthoDB" id="287623at2759"/>
<keyword evidence="1" id="KW-0175">Coiled coil</keyword>
<feature type="coiled-coil region" evidence="1">
    <location>
        <begin position="55"/>
        <end position="100"/>
    </location>
</feature>
<feature type="region of interest" description="Disordered" evidence="2">
    <location>
        <begin position="1"/>
        <end position="31"/>
    </location>
</feature>
<dbReference type="PANTHER" id="PTHR37476">
    <property type="entry name" value="COILED-COIL DOMAIN-CONTAINING PROTEIN 171"/>
    <property type="match status" value="1"/>
</dbReference>
<evidence type="ECO:0000313" key="3">
    <source>
        <dbReference type="EMBL" id="KAF6040789.1"/>
    </source>
</evidence>